<gene>
    <name evidence="1" type="ORF">EOD73_14885</name>
</gene>
<reference evidence="1 2" key="1">
    <citation type="submission" date="2019-01" db="EMBL/GenBank/DDBJ databases">
        <authorList>
            <person name="Chen W.-M."/>
        </authorList>
    </citation>
    <scope>NUCLEOTIDE SEQUENCE [LARGE SCALE GENOMIC DNA]</scope>
    <source>
        <strain evidence="1 2">CCP-18</strain>
    </source>
</reference>
<dbReference type="OrthoDB" id="9766361at2"/>
<protein>
    <submittedName>
        <fullName evidence="1">Serine protease</fullName>
    </submittedName>
</protein>
<dbReference type="Gene3D" id="2.40.10.120">
    <property type="match status" value="1"/>
</dbReference>
<evidence type="ECO:0000313" key="1">
    <source>
        <dbReference type="EMBL" id="RVT83845.1"/>
    </source>
</evidence>
<accession>A0A3S2UBU0</accession>
<comment type="caution">
    <text evidence="1">The sequence shown here is derived from an EMBL/GenBank/DDBJ whole genome shotgun (WGS) entry which is preliminary data.</text>
</comment>
<dbReference type="GO" id="GO:0004252">
    <property type="term" value="F:serine-type endopeptidase activity"/>
    <property type="evidence" value="ECO:0007669"/>
    <property type="project" value="InterPro"/>
</dbReference>
<dbReference type="PRINTS" id="PR00834">
    <property type="entry name" value="PROTEASES2C"/>
</dbReference>
<dbReference type="Proteomes" id="UP000288587">
    <property type="component" value="Unassembled WGS sequence"/>
</dbReference>
<dbReference type="PANTHER" id="PTHR22939:SF129">
    <property type="entry name" value="SERINE PROTEASE HTRA2, MITOCHONDRIAL"/>
    <property type="match status" value="1"/>
</dbReference>
<dbReference type="InterPro" id="IPR001940">
    <property type="entry name" value="Peptidase_S1C"/>
</dbReference>
<dbReference type="SUPFAM" id="SSF50494">
    <property type="entry name" value="Trypsin-like serine proteases"/>
    <property type="match status" value="1"/>
</dbReference>
<sequence>MNMRVVVAFLVGIALLAGCAAPVRKAEVRQAREIPRGADAKPIQFKKVVVKLRRGEEIGSSHVGIACLPQGKVEWKGGKVNITDEEFTEAFREELEKYNYPVVGDPNALFDDPSSWKAELLVAGQINKLDISVCYPMAGFGNFKDSKGGAFVRVNWQVYGQLERKVIYETTTEGSFQSDSATSFGIEKSLTNAFAAAVQNLLADEKFHQLVKRSTATSGSPEASAVDNMPPLEIKAPSVMSPSLDVARKATVTIFAGGGHGSGFIVSADGYVLTNEHVVREARFVTVRLSNGRETLGDVVRVSSRRDVALIRLREQNLPAVGMALNLQPPIGADVYAIGTPRRESLDTTVTRGIISAYRDERGLKFLQSDVQIHPGNSGGPLVTTDGRVVGIAVQGLMVGSASQNLNFFVPIDDAIGALNLKFR</sequence>
<dbReference type="Pfam" id="PF13365">
    <property type="entry name" value="Trypsin_2"/>
    <property type="match status" value="1"/>
</dbReference>
<proteinExistence type="predicted"/>
<dbReference type="PROSITE" id="PS51257">
    <property type="entry name" value="PROKAR_LIPOPROTEIN"/>
    <property type="match status" value="1"/>
</dbReference>
<keyword evidence="1" id="KW-0378">Hydrolase</keyword>
<organism evidence="1 2">
    <name type="scientific">Inhella crocodyli</name>
    <dbReference type="NCBI Taxonomy" id="2499851"/>
    <lineage>
        <taxon>Bacteria</taxon>
        <taxon>Pseudomonadati</taxon>
        <taxon>Pseudomonadota</taxon>
        <taxon>Betaproteobacteria</taxon>
        <taxon>Burkholderiales</taxon>
        <taxon>Sphaerotilaceae</taxon>
        <taxon>Inhella</taxon>
    </lineage>
</organism>
<name>A0A3S2UBU0_9BURK</name>
<keyword evidence="1" id="KW-0645">Protease</keyword>
<dbReference type="GO" id="GO:0006508">
    <property type="term" value="P:proteolysis"/>
    <property type="evidence" value="ECO:0007669"/>
    <property type="project" value="UniProtKB-KW"/>
</dbReference>
<dbReference type="EMBL" id="SACM01000004">
    <property type="protein sequence ID" value="RVT83845.1"/>
    <property type="molecule type" value="Genomic_DNA"/>
</dbReference>
<keyword evidence="2" id="KW-1185">Reference proteome</keyword>
<dbReference type="AlphaFoldDB" id="A0A3S2UBU0"/>
<evidence type="ECO:0000313" key="2">
    <source>
        <dbReference type="Proteomes" id="UP000288587"/>
    </source>
</evidence>
<dbReference type="PANTHER" id="PTHR22939">
    <property type="entry name" value="SERINE PROTEASE FAMILY S1C HTRA-RELATED"/>
    <property type="match status" value="1"/>
</dbReference>
<dbReference type="RefSeq" id="WP_127683809.1">
    <property type="nucleotide sequence ID" value="NZ_SACM01000004.1"/>
</dbReference>
<dbReference type="InterPro" id="IPR009003">
    <property type="entry name" value="Peptidase_S1_PA"/>
</dbReference>